<protein>
    <submittedName>
        <fullName evidence="1">Uncharacterized protein</fullName>
    </submittedName>
</protein>
<organism evidence="1">
    <name type="scientific">viral metagenome</name>
    <dbReference type="NCBI Taxonomy" id="1070528"/>
    <lineage>
        <taxon>unclassified sequences</taxon>
        <taxon>metagenomes</taxon>
        <taxon>organismal metagenomes</taxon>
    </lineage>
</organism>
<dbReference type="AlphaFoldDB" id="A0A6C0BF00"/>
<dbReference type="EMBL" id="MN739140">
    <property type="protein sequence ID" value="QHS90552.1"/>
    <property type="molecule type" value="Genomic_DNA"/>
</dbReference>
<reference evidence="1" key="1">
    <citation type="journal article" date="2020" name="Nature">
        <title>Giant virus diversity and host interactions through global metagenomics.</title>
        <authorList>
            <person name="Schulz F."/>
            <person name="Roux S."/>
            <person name="Paez-Espino D."/>
            <person name="Jungbluth S."/>
            <person name="Walsh D.A."/>
            <person name="Denef V.J."/>
            <person name="McMahon K.D."/>
            <person name="Konstantinidis K.T."/>
            <person name="Eloe-Fadrosh E.A."/>
            <person name="Kyrpides N.C."/>
            <person name="Woyke T."/>
        </authorList>
    </citation>
    <scope>NUCLEOTIDE SEQUENCE</scope>
    <source>
        <strain evidence="1">GVMAG-M-3300010354-11</strain>
    </source>
</reference>
<name>A0A6C0BF00_9ZZZZ</name>
<evidence type="ECO:0000313" key="1">
    <source>
        <dbReference type="EMBL" id="QHS90552.1"/>
    </source>
</evidence>
<proteinExistence type="predicted"/>
<sequence length="100" mass="11553">MSDIKHLTSLYDVLKTPCKLISQDKIVFVELFKGTGSMSSYIHHFPAIKHVITLDNHADFEPTFHMDILEANEGSVFITKMDELVRDGYFIIMHVTRFHV</sequence>
<accession>A0A6C0BF00</accession>